<keyword evidence="3" id="KW-1185">Reference proteome</keyword>
<evidence type="ECO:0000313" key="2">
    <source>
        <dbReference type="EMBL" id="KAL0259490.1"/>
    </source>
</evidence>
<gene>
    <name evidence="2" type="ORF">SLS55_005227</name>
</gene>
<evidence type="ECO:0000313" key="3">
    <source>
        <dbReference type="Proteomes" id="UP001430584"/>
    </source>
</evidence>
<feature type="region of interest" description="Disordered" evidence="1">
    <location>
        <begin position="20"/>
        <end position="177"/>
    </location>
</feature>
<dbReference type="GeneID" id="92009312"/>
<feature type="region of interest" description="Disordered" evidence="1">
    <location>
        <begin position="188"/>
        <end position="207"/>
    </location>
</feature>
<feature type="compositionally biased region" description="Basic residues" evidence="1">
    <location>
        <begin position="193"/>
        <end position="205"/>
    </location>
</feature>
<organism evidence="2 3">
    <name type="scientific">Diplodia seriata</name>
    <dbReference type="NCBI Taxonomy" id="420778"/>
    <lineage>
        <taxon>Eukaryota</taxon>
        <taxon>Fungi</taxon>
        <taxon>Dikarya</taxon>
        <taxon>Ascomycota</taxon>
        <taxon>Pezizomycotina</taxon>
        <taxon>Dothideomycetes</taxon>
        <taxon>Dothideomycetes incertae sedis</taxon>
        <taxon>Botryosphaeriales</taxon>
        <taxon>Botryosphaeriaceae</taxon>
        <taxon>Diplodia</taxon>
    </lineage>
</organism>
<accession>A0ABR3CFU3</accession>
<feature type="compositionally biased region" description="Low complexity" evidence="1">
    <location>
        <begin position="105"/>
        <end position="122"/>
    </location>
</feature>
<dbReference type="EMBL" id="JAJVCZ030000005">
    <property type="protein sequence ID" value="KAL0259490.1"/>
    <property type="molecule type" value="Genomic_DNA"/>
</dbReference>
<feature type="compositionally biased region" description="Low complexity" evidence="1">
    <location>
        <begin position="150"/>
        <end position="171"/>
    </location>
</feature>
<dbReference type="Proteomes" id="UP001430584">
    <property type="component" value="Unassembled WGS sequence"/>
</dbReference>
<feature type="compositionally biased region" description="Polar residues" evidence="1">
    <location>
        <begin position="49"/>
        <end position="71"/>
    </location>
</feature>
<protein>
    <submittedName>
        <fullName evidence="2">Uncharacterized protein</fullName>
    </submittedName>
</protein>
<dbReference type="RefSeq" id="XP_066632519.1">
    <property type="nucleotide sequence ID" value="XM_066776677.1"/>
</dbReference>
<proteinExistence type="predicted"/>
<comment type="caution">
    <text evidence="2">The sequence shown here is derived from an EMBL/GenBank/DDBJ whole genome shotgun (WGS) entry which is preliminary data.</text>
</comment>
<sequence>MATINSIQISNHSRCHFLLSASAPPKRPPQTNTMGSIDGIPSIDEVLLQHQSPTSGSTTKAADSPSYQTVETIHVPALPSPPPVGAAAGAPPPLPPRSWARHSRYYSSSSTSTDSVNSTANSGYTHQPSPMANPVDDDSVPRTRSRPRSRSLFSFRSRSSSTSSGSRTSLDYGDDSFDDDAMVAAARKGGSLKQKKKMGAKRGRSRTNSIHAAAVLPAVLVLSAECFTPGREGGAGEQGK</sequence>
<name>A0ABR3CFU3_9PEZI</name>
<evidence type="ECO:0000256" key="1">
    <source>
        <dbReference type="SAM" id="MobiDB-lite"/>
    </source>
</evidence>
<reference evidence="2 3" key="1">
    <citation type="submission" date="2024-02" db="EMBL/GenBank/DDBJ databases">
        <title>De novo assembly and annotation of 12 fungi associated with fruit tree decline syndrome in Ontario, Canada.</title>
        <authorList>
            <person name="Sulman M."/>
            <person name="Ellouze W."/>
            <person name="Ilyukhin E."/>
        </authorList>
    </citation>
    <scope>NUCLEOTIDE SEQUENCE [LARGE SCALE GENOMIC DNA]</scope>
    <source>
        <strain evidence="2 3">FDS-637</strain>
    </source>
</reference>
<feature type="compositionally biased region" description="Pro residues" evidence="1">
    <location>
        <begin position="78"/>
        <end position="96"/>
    </location>
</feature>